<comment type="subcellular location">
    <subcellularLocation>
        <location evidence="1">Cell inner membrane</location>
        <topology evidence="1">Peripheral membrane protein</topology>
    </subcellularLocation>
</comment>
<dbReference type="InterPro" id="IPR003593">
    <property type="entry name" value="AAA+_ATPase"/>
</dbReference>
<keyword evidence="7" id="KW-0472">Membrane</keyword>
<dbReference type="CDD" id="cd03257">
    <property type="entry name" value="ABC_NikE_OppD_transporters"/>
    <property type="match status" value="1"/>
</dbReference>
<dbReference type="SUPFAM" id="SSF52540">
    <property type="entry name" value="P-loop containing nucleoside triphosphate hydrolases"/>
    <property type="match status" value="1"/>
</dbReference>
<dbReference type="GO" id="GO:0015833">
    <property type="term" value="P:peptide transport"/>
    <property type="evidence" value="ECO:0007669"/>
    <property type="project" value="InterPro"/>
</dbReference>
<dbReference type="NCBIfam" id="TIGR01727">
    <property type="entry name" value="oligo_HPY"/>
    <property type="match status" value="1"/>
</dbReference>
<keyword evidence="5" id="KW-0547">Nucleotide-binding</keyword>
<keyword evidence="3" id="KW-0813">Transport</keyword>
<sequence length="325" mass="36171">MTDALLDINGLCVEFVTDEGTLRAVDRVSFSVRPNEVLGVVGESGCGKSVTAMSLLSLIPSPPGRISAGKAVFQGQDLIAMPHESLRRIRGKEISMIFQEPGACLSPLHRIGDQLAEAVMLHYPMPKQEALNKGRDWLSKVGIPEPDRMLKAYPFQLSGGMQQRVMIAMAMINGPSLIIADEPTTALDVTIAAQIFDLMRQMRDEKTSVMLISHDLGVIWEMCDRVLVMYAGRIVEEAEIRDLFENPLHPYTRALMRSVPVLDEDQEELSTIKGQVPSPLNYPPGCRFHDRCPHAEEPCKKESPELRTLAPNKKAACFFAEKWMK</sequence>
<dbReference type="InterPro" id="IPR017871">
    <property type="entry name" value="ABC_transporter-like_CS"/>
</dbReference>
<dbReference type="InterPro" id="IPR050388">
    <property type="entry name" value="ABC_Ni/Peptide_Import"/>
</dbReference>
<dbReference type="InterPro" id="IPR013563">
    <property type="entry name" value="Oligopep_ABC_C"/>
</dbReference>
<dbReference type="RefSeq" id="WP_073474116.1">
    <property type="nucleotide sequence ID" value="NZ_FQZU01000005.1"/>
</dbReference>
<evidence type="ECO:0000256" key="7">
    <source>
        <dbReference type="ARBA" id="ARBA00023136"/>
    </source>
</evidence>
<dbReference type="GO" id="GO:0005886">
    <property type="term" value="C:plasma membrane"/>
    <property type="evidence" value="ECO:0007669"/>
    <property type="project" value="UniProtKB-SubCell"/>
</dbReference>
<dbReference type="PROSITE" id="PS00211">
    <property type="entry name" value="ABC_TRANSPORTER_1"/>
    <property type="match status" value="1"/>
</dbReference>
<comment type="similarity">
    <text evidence="2">Belongs to the ABC transporter superfamily.</text>
</comment>
<dbReference type="GO" id="GO:0016887">
    <property type="term" value="F:ATP hydrolysis activity"/>
    <property type="evidence" value="ECO:0007669"/>
    <property type="project" value="InterPro"/>
</dbReference>
<evidence type="ECO:0000256" key="3">
    <source>
        <dbReference type="ARBA" id="ARBA00022448"/>
    </source>
</evidence>
<dbReference type="Proteomes" id="UP000183994">
    <property type="component" value="Unassembled WGS sequence"/>
</dbReference>
<evidence type="ECO:0000313" key="10">
    <source>
        <dbReference type="Proteomes" id="UP000183994"/>
    </source>
</evidence>
<dbReference type="InterPro" id="IPR003439">
    <property type="entry name" value="ABC_transporter-like_ATP-bd"/>
</dbReference>
<dbReference type="STRING" id="1121393.SAMN02745216_01276"/>
<dbReference type="FunFam" id="3.40.50.300:FF:000016">
    <property type="entry name" value="Oligopeptide ABC transporter ATP-binding component"/>
    <property type="match status" value="1"/>
</dbReference>
<dbReference type="PANTHER" id="PTHR43297:SF2">
    <property type="entry name" value="DIPEPTIDE TRANSPORT ATP-BINDING PROTEIN DPPD"/>
    <property type="match status" value="1"/>
</dbReference>
<reference evidence="10" key="1">
    <citation type="submission" date="2016-11" db="EMBL/GenBank/DDBJ databases">
        <authorList>
            <person name="Varghese N."/>
            <person name="Submissions S."/>
        </authorList>
    </citation>
    <scope>NUCLEOTIDE SEQUENCE [LARGE SCALE GENOMIC DNA]</scope>
    <source>
        <strain evidence="10">DSM 16219</strain>
    </source>
</reference>
<evidence type="ECO:0000256" key="2">
    <source>
        <dbReference type="ARBA" id="ARBA00005417"/>
    </source>
</evidence>
<keyword evidence="6 9" id="KW-0067">ATP-binding</keyword>
<dbReference type="SMART" id="SM00382">
    <property type="entry name" value="AAA"/>
    <property type="match status" value="1"/>
</dbReference>
<dbReference type="GO" id="GO:0005524">
    <property type="term" value="F:ATP binding"/>
    <property type="evidence" value="ECO:0007669"/>
    <property type="project" value="UniProtKB-KW"/>
</dbReference>
<accession>A0A1M6HNW4</accession>
<evidence type="ECO:0000256" key="6">
    <source>
        <dbReference type="ARBA" id="ARBA00022840"/>
    </source>
</evidence>
<keyword evidence="4" id="KW-1003">Cell membrane</keyword>
<gene>
    <name evidence="9" type="ORF">SAMN02745216_01276</name>
</gene>
<keyword evidence="10" id="KW-1185">Reference proteome</keyword>
<evidence type="ECO:0000256" key="1">
    <source>
        <dbReference type="ARBA" id="ARBA00004417"/>
    </source>
</evidence>
<dbReference type="Gene3D" id="3.40.50.300">
    <property type="entry name" value="P-loop containing nucleotide triphosphate hydrolases"/>
    <property type="match status" value="1"/>
</dbReference>
<protein>
    <submittedName>
        <fullName evidence="9">Peptide/nickel transport system ATP-binding protein</fullName>
    </submittedName>
</protein>
<dbReference type="Pfam" id="PF00005">
    <property type="entry name" value="ABC_tran"/>
    <property type="match status" value="1"/>
</dbReference>
<dbReference type="InterPro" id="IPR027417">
    <property type="entry name" value="P-loop_NTPase"/>
</dbReference>
<dbReference type="AlphaFoldDB" id="A0A1M6HNW4"/>
<proteinExistence type="inferred from homology"/>
<dbReference type="OrthoDB" id="9809450at2"/>
<evidence type="ECO:0000256" key="5">
    <source>
        <dbReference type="ARBA" id="ARBA00022741"/>
    </source>
</evidence>
<evidence type="ECO:0000313" key="9">
    <source>
        <dbReference type="EMBL" id="SHJ23889.1"/>
    </source>
</evidence>
<name>A0A1M6HNW4_9BACT</name>
<organism evidence="9 10">
    <name type="scientific">Desulfatibacillum alkenivorans DSM 16219</name>
    <dbReference type="NCBI Taxonomy" id="1121393"/>
    <lineage>
        <taxon>Bacteria</taxon>
        <taxon>Pseudomonadati</taxon>
        <taxon>Thermodesulfobacteriota</taxon>
        <taxon>Desulfobacteria</taxon>
        <taxon>Desulfobacterales</taxon>
        <taxon>Desulfatibacillaceae</taxon>
        <taxon>Desulfatibacillum</taxon>
    </lineage>
</organism>
<feature type="domain" description="ABC transporter" evidence="8">
    <location>
        <begin position="8"/>
        <end position="256"/>
    </location>
</feature>
<dbReference type="PROSITE" id="PS50893">
    <property type="entry name" value="ABC_TRANSPORTER_2"/>
    <property type="match status" value="1"/>
</dbReference>
<dbReference type="PANTHER" id="PTHR43297">
    <property type="entry name" value="OLIGOPEPTIDE TRANSPORT ATP-BINDING PROTEIN APPD"/>
    <property type="match status" value="1"/>
</dbReference>
<evidence type="ECO:0000256" key="4">
    <source>
        <dbReference type="ARBA" id="ARBA00022475"/>
    </source>
</evidence>
<dbReference type="EMBL" id="FQZU01000005">
    <property type="protein sequence ID" value="SHJ23889.1"/>
    <property type="molecule type" value="Genomic_DNA"/>
</dbReference>
<evidence type="ECO:0000259" key="8">
    <source>
        <dbReference type="PROSITE" id="PS50893"/>
    </source>
</evidence>
<dbReference type="Pfam" id="PF08352">
    <property type="entry name" value="oligo_HPY"/>
    <property type="match status" value="1"/>
</dbReference>